<evidence type="ECO:0000256" key="5">
    <source>
        <dbReference type="SAM" id="MobiDB-lite"/>
    </source>
</evidence>
<keyword evidence="9" id="KW-1185">Reference proteome</keyword>
<dbReference type="Pfam" id="PF02535">
    <property type="entry name" value="Zip"/>
    <property type="match status" value="1"/>
</dbReference>
<dbReference type="PANTHER" id="PTHR16950">
    <property type="entry name" value="ZINC TRANSPORTER SLC39A7 HISTIDINE-RICH MEMBRANE PROTEIN KE4"/>
    <property type="match status" value="1"/>
</dbReference>
<keyword evidence="7" id="KW-0732">Signal</keyword>
<comment type="subcellular location">
    <subcellularLocation>
        <location evidence="1">Membrane</location>
        <topology evidence="1">Multi-pass membrane protein</topology>
    </subcellularLocation>
</comment>
<dbReference type="AlphaFoldDB" id="D7FLW4"/>
<protein>
    <submittedName>
        <fullName evidence="8">Uncharacterized protein</fullName>
    </submittedName>
</protein>
<feature type="region of interest" description="Disordered" evidence="5">
    <location>
        <begin position="152"/>
        <end position="180"/>
    </location>
</feature>
<keyword evidence="2 6" id="KW-0812">Transmembrane</keyword>
<evidence type="ECO:0000256" key="2">
    <source>
        <dbReference type="ARBA" id="ARBA00022692"/>
    </source>
</evidence>
<feature type="compositionally biased region" description="Acidic residues" evidence="5">
    <location>
        <begin position="155"/>
        <end position="175"/>
    </location>
</feature>
<feature type="chain" id="PRO_5003095706" evidence="7">
    <location>
        <begin position="20"/>
        <end position="513"/>
    </location>
</feature>
<gene>
    <name evidence="8" type="ORF">Esi_0161_0002</name>
</gene>
<feature type="region of interest" description="Disordered" evidence="5">
    <location>
        <begin position="279"/>
        <end position="320"/>
    </location>
</feature>
<feature type="transmembrane region" description="Helical" evidence="6">
    <location>
        <begin position="255"/>
        <end position="274"/>
    </location>
</feature>
<evidence type="ECO:0000313" key="9">
    <source>
        <dbReference type="Proteomes" id="UP000002630"/>
    </source>
</evidence>
<feature type="transmembrane region" description="Helical" evidence="6">
    <location>
        <begin position="442"/>
        <end position="470"/>
    </location>
</feature>
<evidence type="ECO:0000256" key="1">
    <source>
        <dbReference type="ARBA" id="ARBA00004141"/>
    </source>
</evidence>
<accession>D7FLW4</accession>
<dbReference type="Proteomes" id="UP000002630">
    <property type="component" value="Unassembled WGS sequence"/>
</dbReference>
<dbReference type="EMBL" id="FN649760">
    <property type="protein sequence ID" value="CBJ29760.1"/>
    <property type="molecule type" value="Genomic_DNA"/>
</dbReference>
<organism evidence="8 9">
    <name type="scientific">Ectocarpus siliculosus</name>
    <name type="common">Brown alga</name>
    <name type="synonym">Conferva siliculosa</name>
    <dbReference type="NCBI Taxonomy" id="2880"/>
    <lineage>
        <taxon>Eukaryota</taxon>
        <taxon>Sar</taxon>
        <taxon>Stramenopiles</taxon>
        <taxon>Ochrophyta</taxon>
        <taxon>PX clade</taxon>
        <taxon>Phaeophyceae</taxon>
        <taxon>Ectocarpales</taxon>
        <taxon>Ectocarpaceae</taxon>
        <taxon>Ectocarpus</taxon>
    </lineage>
</organism>
<name>D7FLW4_ECTSI</name>
<dbReference type="eggNOG" id="KOG2693">
    <property type="taxonomic scope" value="Eukaryota"/>
</dbReference>
<evidence type="ECO:0000256" key="3">
    <source>
        <dbReference type="ARBA" id="ARBA00022989"/>
    </source>
</evidence>
<dbReference type="PANTHER" id="PTHR16950:SF16">
    <property type="entry name" value="ZINC TRANSPORTER ZIP13"/>
    <property type="match status" value="1"/>
</dbReference>
<dbReference type="GO" id="GO:0016020">
    <property type="term" value="C:membrane"/>
    <property type="evidence" value="ECO:0007669"/>
    <property type="project" value="UniProtKB-SubCell"/>
</dbReference>
<reference evidence="8 9" key="1">
    <citation type="journal article" date="2010" name="Nature">
        <title>The Ectocarpus genome and the independent evolution of multicellularity in brown algae.</title>
        <authorList>
            <person name="Cock J.M."/>
            <person name="Sterck L."/>
            <person name="Rouze P."/>
            <person name="Scornet D."/>
            <person name="Allen A.E."/>
            <person name="Amoutzias G."/>
            <person name="Anthouard V."/>
            <person name="Artiguenave F."/>
            <person name="Aury J.M."/>
            <person name="Badger J.H."/>
            <person name="Beszteri B."/>
            <person name="Billiau K."/>
            <person name="Bonnet E."/>
            <person name="Bothwell J.H."/>
            <person name="Bowler C."/>
            <person name="Boyen C."/>
            <person name="Brownlee C."/>
            <person name="Carrano C.J."/>
            <person name="Charrier B."/>
            <person name="Cho G.Y."/>
            <person name="Coelho S.M."/>
            <person name="Collen J."/>
            <person name="Corre E."/>
            <person name="Da Silva C."/>
            <person name="Delage L."/>
            <person name="Delaroque N."/>
            <person name="Dittami S.M."/>
            <person name="Doulbeau S."/>
            <person name="Elias M."/>
            <person name="Farnham G."/>
            <person name="Gachon C.M."/>
            <person name="Gschloessl B."/>
            <person name="Heesch S."/>
            <person name="Jabbari K."/>
            <person name="Jubin C."/>
            <person name="Kawai H."/>
            <person name="Kimura K."/>
            <person name="Kloareg B."/>
            <person name="Kupper F.C."/>
            <person name="Lang D."/>
            <person name="Le Bail A."/>
            <person name="Leblanc C."/>
            <person name="Lerouge P."/>
            <person name="Lohr M."/>
            <person name="Lopez P.J."/>
            <person name="Martens C."/>
            <person name="Maumus F."/>
            <person name="Michel G."/>
            <person name="Miranda-Saavedra D."/>
            <person name="Morales J."/>
            <person name="Moreau H."/>
            <person name="Motomura T."/>
            <person name="Nagasato C."/>
            <person name="Napoli C.A."/>
            <person name="Nelson D.R."/>
            <person name="Nyvall-Collen P."/>
            <person name="Peters A.F."/>
            <person name="Pommier C."/>
            <person name="Potin P."/>
            <person name="Poulain J."/>
            <person name="Quesneville H."/>
            <person name="Read B."/>
            <person name="Rensing S.A."/>
            <person name="Ritter A."/>
            <person name="Rousvoal S."/>
            <person name="Samanta M."/>
            <person name="Samson G."/>
            <person name="Schroeder D.C."/>
            <person name="Segurens B."/>
            <person name="Strittmatter M."/>
            <person name="Tonon T."/>
            <person name="Tregear J.W."/>
            <person name="Valentin K."/>
            <person name="von Dassow P."/>
            <person name="Yamagishi T."/>
            <person name="Van de Peer Y."/>
            <person name="Wincker P."/>
        </authorList>
    </citation>
    <scope>NUCLEOTIDE SEQUENCE [LARGE SCALE GENOMIC DNA]</scope>
    <source>
        <strain evidence="9">Ec32 / CCAP1310/4</strain>
    </source>
</reference>
<evidence type="ECO:0000256" key="7">
    <source>
        <dbReference type="SAM" id="SignalP"/>
    </source>
</evidence>
<keyword evidence="3 6" id="KW-1133">Transmembrane helix</keyword>
<feature type="signal peptide" evidence="7">
    <location>
        <begin position="1"/>
        <end position="19"/>
    </location>
</feature>
<dbReference type="OrthoDB" id="46759at2759"/>
<evidence type="ECO:0000256" key="6">
    <source>
        <dbReference type="SAM" id="Phobius"/>
    </source>
</evidence>
<dbReference type="InParanoid" id="D7FLW4"/>
<proteinExistence type="predicted"/>
<dbReference type="GO" id="GO:0006882">
    <property type="term" value="P:intracellular zinc ion homeostasis"/>
    <property type="evidence" value="ECO:0007669"/>
    <property type="project" value="TreeGrafter"/>
</dbReference>
<keyword evidence="4 6" id="KW-0472">Membrane</keyword>
<evidence type="ECO:0000313" key="8">
    <source>
        <dbReference type="EMBL" id="CBJ29760.1"/>
    </source>
</evidence>
<feature type="transmembrane region" description="Helical" evidence="6">
    <location>
        <begin position="217"/>
        <end position="235"/>
    </location>
</feature>
<dbReference type="GO" id="GO:0005385">
    <property type="term" value="F:zinc ion transmembrane transporter activity"/>
    <property type="evidence" value="ECO:0007669"/>
    <property type="project" value="TreeGrafter"/>
</dbReference>
<sequence length="513" mass="52414">MRRVLNATALLCLLACAAAHTSHSDHDHGSHSDESSHSEGEGHFEAAAVYDVEAGTNSLAAYPGGGSFEEETFAFMVVPAASADLDGLEGAEEDAEAAWDEYTSGAEDATVLASGESATPSADVVYQVTLEDPLVLVPVDVTAAGAYAVFLEHGSDEEGGDDDGEEEEEEEEDETGTATAGKWGNALVASLVVSACSFAGIVVVASKHVANNIDLSHAFVFASGALLTAALLHIIPEALEGLEESYGSLHDLGLYAGLAVMGGMSLGIVLHALLESGHSHSPGESHSHAPGAVEAGGGGAKASAYTGTSEATLPPSPVESNSDNLQALISARKGKSLLDVKGLEPVCWNVIAGDLVHNFADGVAIGAAFLSCSTTMGWTVAASVVLHEVPHEVADFMALLNGGMSLMQAFVYNFLSALSAVLGTVIILALQDTLSEKDIAIVLLVGAGSFIFIALCELLPGALAVAALVAKRGGGAIARSQVLKLGSFLLGAIVIGIPLLFDEHCGTGHDHDH</sequence>
<feature type="transmembrane region" description="Helical" evidence="6">
    <location>
        <begin position="183"/>
        <end position="205"/>
    </location>
</feature>
<evidence type="ECO:0000256" key="4">
    <source>
        <dbReference type="ARBA" id="ARBA00023136"/>
    </source>
</evidence>
<feature type="transmembrane region" description="Helical" evidence="6">
    <location>
        <begin position="410"/>
        <end position="430"/>
    </location>
</feature>
<feature type="transmembrane region" description="Helical" evidence="6">
    <location>
        <begin position="482"/>
        <end position="501"/>
    </location>
</feature>
<dbReference type="InterPro" id="IPR003689">
    <property type="entry name" value="ZIP"/>
</dbReference>